<dbReference type="Proteomes" id="UP001186974">
    <property type="component" value="Unassembled WGS sequence"/>
</dbReference>
<sequence>MSSSSTIKTPSFSSSSRSSFSSADWDSQTLAPKQPSKLSKAWSSIKKAAKEHHEQVNTAYEVYYGIGGRSRS</sequence>
<comment type="caution">
    <text evidence="1">The sequence shown here is derived from an EMBL/GenBank/DDBJ whole genome shotgun (WGS) entry which is preliminary data.</text>
</comment>
<accession>A0ACC3DLV9</accession>
<evidence type="ECO:0000313" key="1">
    <source>
        <dbReference type="EMBL" id="KAK3077582.1"/>
    </source>
</evidence>
<evidence type="ECO:0000313" key="2">
    <source>
        <dbReference type="Proteomes" id="UP001186974"/>
    </source>
</evidence>
<proteinExistence type="predicted"/>
<reference evidence="1" key="1">
    <citation type="submission" date="2024-09" db="EMBL/GenBank/DDBJ databases">
        <title>Black Yeasts Isolated from many extreme environments.</title>
        <authorList>
            <person name="Coleine C."/>
            <person name="Stajich J.E."/>
            <person name="Selbmann L."/>
        </authorList>
    </citation>
    <scope>NUCLEOTIDE SEQUENCE</scope>
    <source>
        <strain evidence="1">CCFEE 5737</strain>
    </source>
</reference>
<organism evidence="1 2">
    <name type="scientific">Coniosporium uncinatum</name>
    <dbReference type="NCBI Taxonomy" id="93489"/>
    <lineage>
        <taxon>Eukaryota</taxon>
        <taxon>Fungi</taxon>
        <taxon>Dikarya</taxon>
        <taxon>Ascomycota</taxon>
        <taxon>Pezizomycotina</taxon>
        <taxon>Dothideomycetes</taxon>
        <taxon>Dothideomycetes incertae sedis</taxon>
        <taxon>Coniosporium</taxon>
    </lineage>
</organism>
<name>A0ACC3DLV9_9PEZI</name>
<dbReference type="EMBL" id="JAWDJW010002705">
    <property type="protein sequence ID" value="KAK3077582.1"/>
    <property type="molecule type" value="Genomic_DNA"/>
</dbReference>
<gene>
    <name evidence="1" type="ORF">LTS18_009858</name>
</gene>
<protein>
    <submittedName>
        <fullName evidence="1">Uncharacterized protein</fullName>
    </submittedName>
</protein>
<keyword evidence="2" id="KW-1185">Reference proteome</keyword>